<evidence type="ECO:0000259" key="4">
    <source>
        <dbReference type="Pfam" id="PF07687"/>
    </source>
</evidence>
<feature type="binding site" evidence="2">
    <location>
        <position position="146"/>
    </location>
    <ligand>
        <name>Mn(2+)</name>
        <dbReference type="ChEBI" id="CHEBI:29035"/>
        <label>2</label>
    </ligand>
</feature>
<gene>
    <name evidence="5" type="ORF">O0V09_08715</name>
</gene>
<dbReference type="Proteomes" id="UP001069090">
    <property type="component" value="Unassembled WGS sequence"/>
</dbReference>
<dbReference type="PANTHER" id="PTHR11014:SF63">
    <property type="entry name" value="METALLOPEPTIDASE, PUTATIVE (AFU_ORTHOLOGUE AFUA_6G09600)-RELATED"/>
    <property type="match status" value="1"/>
</dbReference>
<feature type="chain" id="PRO_5039929116" evidence="3">
    <location>
        <begin position="33"/>
        <end position="443"/>
    </location>
</feature>
<dbReference type="InterPro" id="IPR017439">
    <property type="entry name" value="Amidohydrolase"/>
</dbReference>
<dbReference type="InterPro" id="IPR036264">
    <property type="entry name" value="Bact_exopeptidase_dim_dom"/>
</dbReference>
<keyword evidence="3" id="KW-0732">Signal</keyword>
<comment type="cofactor">
    <cofactor evidence="2">
        <name>Mn(2+)</name>
        <dbReference type="ChEBI" id="CHEBI:29035"/>
    </cofactor>
    <text evidence="2">The Mn(2+) ion enhances activity.</text>
</comment>
<dbReference type="InterPro" id="IPR002933">
    <property type="entry name" value="Peptidase_M20"/>
</dbReference>
<dbReference type="GO" id="GO:0019877">
    <property type="term" value="P:diaminopimelate biosynthetic process"/>
    <property type="evidence" value="ECO:0007669"/>
    <property type="project" value="UniProtKB-ARBA"/>
</dbReference>
<dbReference type="EMBL" id="JAPTGG010000006">
    <property type="protein sequence ID" value="MCZ0865279.1"/>
    <property type="molecule type" value="Genomic_DNA"/>
</dbReference>
<evidence type="ECO:0000256" key="2">
    <source>
        <dbReference type="PIRSR" id="PIRSR005962-1"/>
    </source>
</evidence>
<feature type="binding site" evidence="2">
    <location>
        <position position="148"/>
    </location>
    <ligand>
        <name>Mn(2+)</name>
        <dbReference type="ChEBI" id="CHEBI:29035"/>
        <label>2</label>
    </ligand>
</feature>
<evidence type="ECO:0000256" key="1">
    <source>
        <dbReference type="ARBA" id="ARBA00022801"/>
    </source>
</evidence>
<evidence type="ECO:0000313" key="5">
    <source>
        <dbReference type="EMBL" id="MCZ0865279.1"/>
    </source>
</evidence>
<proteinExistence type="predicted"/>
<keyword evidence="2" id="KW-0464">Manganese</keyword>
<dbReference type="InterPro" id="IPR011650">
    <property type="entry name" value="Peptidase_M20_dimer"/>
</dbReference>
<keyword evidence="1" id="KW-0378">Hydrolase</keyword>
<dbReference type="SUPFAM" id="SSF55031">
    <property type="entry name" value="Bacterial exopeptidase dimerisation domain"/>
    <property type="match status" value="1"/>
</dbReference>
<feature type="binding site" evidence="2">
    <location>
        <position position="213"/>
    </location>
    <ligand>
        <name>Mn(2+)</name>
        <dbReference type="ChEBI" id="CHEBI:29035"/>
        <label>2</label>
    </ligand>
</feature>
<sequence length="443" mass="47252">MKIWLPKPSACLPSLKGLALLLAASCAISSQAASDINSKIKQQSLALEQQVIAWRRDIHQHPELGNREFRTAKLVAEHLEKLGIEVQTGVAHTGVVGILRGNQASPVIAIRADMDALPVSEQVDLPFASKVTTLMDGEKVGVMHACGHDNHVAILMGVAELLASMRDQLPGTVKFIFQPAEEGPPPGEQGGAELMVKQGVMSKPTPDAVIGLHVMPFPVGSVYYTKGSAMASQDDFSITVKGKQTHGAMPWGGVDPIVAASQVVLGLQTVPSRQLNITAGPTIVTVGKIAGGVRSNIIPDKVEIVGTVRTLMPDAQEEIHHKIRHTAEHIAAATGAKAEVEFQNGYPVTYNNPELTDKMVAKLQQQLGSDRVKAIPASMGSEDFSYLAQKAPGFFFMLGIVPADQDPVTAAKNHSPYFYADEAALQVGVEALSTLAVDFLKKH</sequence>
<dbReference type="PIRSF" id="PIRSF005962">
    <property type="entry name" value="Pept_M20D_amidohydro"/>
    <property type="match status" value="1"/>
</dbReference>
<feature type="binding site" evidence="2">
    <location>
        <position position="182"/>
    </location>
    <ligand>
        <name>Mn(2+)</name>
        <dbReference type="ChEBI" id="CHEBI:29035"/>
        <label>2</label>
    </ligand>
</feature>
<dbReference type="Pfam" id="PF01546">
    <property type="entry name" value="Peptidase_M20"/>
    <property type="match status" value="1"/>
</dbReference>
<organism evidence="5 6">
    <name type="scientific">Dasania phycosphaerae</name>
    <dbReference type="NCBI Taxonomy" id="2950436"/>
    <lineage>
        <taxon>Bacteria</taxon>
        <taxon>Pseudomonadati</taxon>
        <taxon>Pseudomonadota</taxon>
        <taxon>Gammaproteobacteria</taxon>
        <taxon>Cellvibrionales</taxon>
        <taxon>Spongiibacteraceae</taxon>
        <taxon>Dasania</taxon>
    </lineage>
</organism>
<dbReference type="Pfam" id="PF07687">
    <property type="entry name" value="M20_dimer"/>
    <property type="match status" value="1"/>
</dbReference>
<dbReference type="FunFam" id="3.30.70.360:FF:000001">
    <property type="entry name" value="N-acetyldiaminopimelate deacetylase"/>
    <property type="match status" value="1"/>
</dbReference>
<dbReference type="GO" id="GO:0050118">
    <property type="term" value="F:N-acetyldiaminopimelate deacetylase activity"/>
    <property type="evidence" value="ECO:0007669"/>
    <property type="project" value="UniProtKB-ARBA"/>
</dbReference>
<feature type="binding site" evidence="2">
    <location>
        <position position="414"/>
    </location>
    <ligand>
        <name>Mn(2+)</name>
        <dbReference type="ChEBI" id="CHEBI:29035"/>
        <label>2</label>
    </ligand>
</feature>
<name>A0A9J6RM69_9GAMM</name>
<reference evidence="5 6" key="1">
    <citation type="submission" date="2022-12" db="EMBL/GenBank/DDBJ databases">
        <title>Dasania phycosphaerae sp. nov., isolated from particulate material of the south coast of Korea.</title>
        <authorList>
            <person name="Jiang Y."/>
        </authorList>
    </citation>
    <scope>NUCLEOTIDE SEQUENCE [LARGE SCALE GENOMIC DNA]</scope>
    <source>
        <strain evidence="5 6">GY-19</strain>
    </source>
</reference>
<comment type="caution">
    <text evidence="5">The sequence shown here is derived from an EMBL/GenBank/DDBJ whole genome shotgun (WGS) entry which is preliminary data.</text>
</comment>
<dbReference type="PANTHER" id="PTHR11014">
    <property type="entry name" value="PEPTIDASE M20 FAMILY MEMBER"/>
    <property type="match status" value="1"/>
</dbReference>
<dbReference type="Gene3D" id="3.30.70.360">
    <property type="match status" value="1"/>
</dbReference>
<evidence type="ECO:0000256" key="3">
    <source>
        <dbReference type="SAM" id="SignalP"/>
    </source>
</evidence>
<protein>
    <submittedName>
        <fullName evidence="5">Amidohydrolase</fullName>
    </submittedName>
</protein>
<evidence type="ECO:0000313" key="6">
    <source>
        <dbReference type="Proteomes" id="UP001069090"/>
    </source>
</evidence>
<feature type="signal peptide" evidence="3">
    <location>
        <begin position="1"/>
        <end position="32"/>
    </location>
</feature>
<dbReference type="Gene3D" id="3.40.630.10">
    <property type="entry name" value="Zn peptidases"/>
    <property type="match status" value="1"/>
</dbReference>
<dbReference type="SUPFAM" id="SSF53187">
    <property type="entry name" value="Zn-dependent exopeptidases"/>
    <property type="match status" value="1"/>
</dbReference>
<feature type="domain" description="Peptidase M20 dimerisation" evidence="4">
    <location>
        <begin position="236"/>
        <end position="332"/>
    </location>
</feature>
<dbReference type="GO" id="GO:0046872">
    <property type="term" value="F:metal ion binding"/>
    <property type="evidence" value="ECO:0007669"/>
    <property type="project" value="UniProtKB-KW"/>
</dbReference>
<dbReference type="RefSeq" id="WP_258331426.1">
    <property type="nucleotide sequence ID" value="NZ_JAPTGG010000006.1"/>
</dbReference>
<accession>A0A9J6RM69</accession>
<dbReference type="NCBIfam" id="TIGR01891">
    <property type="entry name" value="amidohydrolases"/>
    <property type="match status" value="1"/>
</dbReference>
<keyword evidence="6" id="KW-1185">Reference proteome</keyword>
<dbReference type="AlphaFoldDB" id="A0A9J6RM69"/>
<keyword evidence="2" id="KW-0479">Metal-binding</keyword>